<comment type="function">
    <text evidence="8 10 11">Involved in peptidoglycan biosynthesis. Transports lipid-linked peptidoglycan precursors from the inner to the outer leaflet of the cytoplasmic membrane.</text>
</comment>
<dbReference type="GO" id="GO:0009252">
    <property type="term" value="P:peptidoglycan biosynthetic process"/>
    <property type="evidence" value="ECO:0007669"/>
    <property type="project" value="UniProtKB-UniRule"/>
</dbReference>
<dbReference type="HAMAP" id="MF_02078">
    <property type="entry name" value="MurJ_MviN"/>
    <property type="match status" value="1"/>
</dbReference>
<dbReference type="AlphaFoldDB" id="A0A271K9K5"/>
<feature type="transmembrane region" description="Helical" evidence="10">
    <location>
        <begin position="316"/>
        <end position="340"/>
    </location>
</feature>
<evidence type="ECO:0000256" key="9">
    <source>
        <dbReference type="ARBA" id="ARBA00061532"/>
    </source>
</evidence>
<feature type="transmembrane region" description="Helical" evidence="10">
    <location>
        <begin position="452"/>
        <end position="472"/>
    </location>
</feature>
<dbReference type="PANTHER" id="PTHR47019:SF1">
    <property type="entry name" value="LIPID II FLIPPASE MURJ"/>
    <property type="match status" value="1"/>
</dbReference>
<comment type="caution">
    <text evidence="12">The sequence shown here is derived from an EMBL/GenBank/DDBJ whole genome shotgun (WGS) entry which is preliminary data.</text>
</comment>
<keyword evidence="5 10" id="KW-0573">Peptidoglycan synthesis</keyword>
<dbReference type="GO" id="GO:0071555">
    <property type="term" value="P:cell wall organization"/>
    <property type="evidence" value="ECO:0007669"/>
    <property type="project" value="UniProtKB-UniRule"/>
</dbReference>
<dbReference type="PANTHER" id="PTHR47019">
    <property type="entry name" value="LIPID II FLIPPASE MURJ"/>
    <property type="match status" value="1"/>
</dbReference>
<evidence type="ECO:0000256" key="7">
    <source>
        <dbReference type="ARBA" id="ARBA00023136"/>
    </source>
</evidence>
<dbReference type="PIRSF" id="PIRSF002869">
    <property type="entry name" value="MviN"/>
    <property type="match status" value="1"/>
</dbReference>
<feature type="transmembrane region" description="Helical" evidence="10">
    <location>
        <begin position="386"/>
        <end position="406"/>
    </location>
</feature>
<feature type="transmembrane region" description="Helical" evidence="10">
    <location>
        <begin position="134"/>
        <end position="152"/>
    </location>
</feature>
<dbReference type="GO" id="GO:0005886">
    <property type="term" value="C:plasma membrane"/>
    <property type="evidence" value="ECO:0007669"/>
    <property type="project" value="UniProtKB-SubCell"/>
</dbReference>
<dbReference type="CDD" id="cd13123">
    <property type="entry name" value="MATE_MurJ_like"/>
    <property type="match status" value="1"/>
</dbReference>
<evidence type="ECO:0000256" key="1">
    <source>
        <dbReference type="ARBA" id="ARBA00004651"/>
    </source>
</evidence>
<dbReference type="UniPathway" id="UPA00219"/>
<evidence type="ECO:0000256" key="8">
    <source>
        <dbReference type="ARBA" id="ARBA00060041"/>
    </source>
</evidence>
<keyword evidence="4 10" id="KW-0133">Cell shape</keyword>
<evidence type="ECO:0000256" key="3">
    <source>
        <dbReference type="ARBA" id="ARBA00022692"/>
    </source>
</evidence>
<evidence type="ECO:0000256" key="10">
    <source>
        <dbReference type="HAMAP-Rule" id="MF_02078"/>
    </source>
</evidence>
<keyword evidence="10 11" id="KW-0961">Cell wall biogenesis/degradation</keyword>
<reference evidence="12 13" key="1">
    <citation type="submission" date="2017-08" db="EMBL/GenBank/DDBJ databases">
        <title>Mesorhizobium wenxinae sp. nov., a novel rhizobial species isolated from root nodules of chickpea (Cicer arietinum L.).</title>
        <authorList>
            <person name="Zhang J."/>
        </authorList>
    </citation>
    <scope>NUCLEOTIDE SEQUENCE [LARGE SCALE GENOMIC DNA]</scope>
    <source>
        <strain evidence="13">WYCCWR 10019</strain>
    </source>
</reference>
<evidence type="ECO:0000256" key="2">
    <source>
        <dbReference type="ARBA" id="ARBA00022475"/>
    </source>
</evidence>
<evidence type="ECO:0000256" key="4">
    <source>
        <dbReference type="ARBA" id="ARBA00022960"/>
    </source>
</evidence>
<proteinExistence type="inferred from homology"/>
<evidence type="ECO:0000313" key="12">
    <source>
        <dbReference type="EMBL" id="PAP92453.1"/>
    </source>
</evidence>
<comment type="similarity">
    <text evidence="9 10 11">Belongs to the MurJ/MviN family.</text>
</comment>
<feature type="transmembrane region" description="Helical" evidence="10">
    <location>
        <begin position="274"/>
        <end position="295"/>
    </location>
</feature>
<keyword evidence="2 10" id="KW-1003">Cell membrane</keyword>
<feature type="transmembrane region" description="Helical" evidence="10">
    <location>
        <begin position="412"/>
        <end position="432"/>
    </location>
</feature>
<dbReference type="GO" id="GO:0034204">
    <property type="term" value="P:lipid translocation"/>
    <property type="evidence" value="ECO:0007669"/>
    <property type="project" value="TreeGrafter"/>
</dbReference>
<dbReference type="GO" id="GO:0015648">
    <property type="term" value="F:lipid-linked peptidoglycan transporter activity"/>
    <property type="evidence" value="ECO:0007669"/>
    <property type="project" value="UniProtKB-UniRule"/>
</dbReference>
<dbReference type="Pfam" id="PF03023">
    <property type="entry name" value="MurJ"/>
    <property type="match status" value="1"/>
</dbReference>
<dbReference type="GO" id="GO:0008360">
    <property type="term" value="P:regulation of cell shape"/>
    <property type="evidence" value="ECO:0007669"/>
    <property type="project" value="UniProtKB-UniRule"/>
</dbReference>
<comment type="pathway">
    <text evidence="10">Cell wall biogenesis; peptidoglycan biosynthesis.</text>
</comment>
<keyword evidence="3 10" id="KW-0812">Transmembrane</keyword>
<protein>
    <recommendedName>
        <fullName evidence="10">Probable lipid II flippase MurJ</fullName>
    </recommendedName>
</protein>
<name>A0A271K9K5_9HYPH</name>
<dbReference type="Proteomes" id="UP000215931">
    <property type="component" value="Unassembled WGS sequence"/>
</dbReference>
<dbReference type="OrthoDB" id="9816572at2"/>
<sequence>MSLVKKFATVASGTLMSRALGFGREMLMAAALGTGPIADAFNAAFQFPNTFRRLFAEGAFNAAFVPLFAKEIETYGTDGAKRFSEEVFGVLFTALLALTIAMELAMPLIVRYLVAPGFADTPGKFEMTVRLATIMFPYLICMSLGAMMAGMLNSLRRYFAAAVAPVFLNIILIGVLAYSWHKGSDARTVGFALAWGVLAAGLVQLAIVWVAVRHAGISIGFRRPKMTPNVKRLLILALPAAITGGITQINQLIGTAIASAQDSAVSSLAYADRIYQLPLGVVGVAVAIVLLPELSRALKSGNLIEAANLQNRSVEFTLFLTLPAAAALLVMSEPIVGLVYERGAFAANNSTPIVAAILAIFGLGLPAFVLIKAFTPGYFAREDTRTPMIFAAISVAVNITTALTLFPQMGAPGIAVASAVAGWVNALMLLGVLIRRGHWGRDVPLMRRIPRLVLSAAVMGAALYFAEHWFAAQLASGSPLVVKATTLLALVAGGALLYFVTAFATGGADFGMIRRNVRRKGSPPVSEPNDSGSVDKH</sequence>
<keyword evidence="7 10" id="KW-0472">Membrane</keyword>
<dbReference type="NCBIfam" id="TIGR01695">
    <property type="entry name" value="murJ_mviN"/>
    <property type="match status" value="1"/>
</dbReference>
<gene>
    <name evidence="12" type="primary">mviN</name>
    <name evidence="10" type="synonym">murJ</name>
    <name evidence="12" type="ORF">CIT31_26455</name>
</gene>
<feature type="transmembrane region" description="Helical" evidence="10">
    <location>
        <begin position="233"/>
        <end position="254"/>
    </location>
</feature>
<keyword evidence="13" id="KW-1185">Reference proteome</keyword>
<dbReference type="InterPro" id="IPR004268">
    <property type="entry name" value="MurJ"/>
</dbReference>
<accession>A0A271K9K5</accession>
<keyword evidence="10 11" id="KW-0813">Transport</keyword>
<feature type="transmembrane region" description="Helical" evidence="10">
    <location>
        <begin position="484"/>
        <end position="510"/>
    </location>
</feature>
<dbReference type="InterPro" id="IPR051050">
    <property type="entry name" value="Lipid_II_flippase_MurJ/MviN"/>
</dbReference>
<organism evidence="12 13">
    <name type="scientific">Mesorhizobium wenxiniae</name>
    <dbReference type="NCBI Taxonomy" id="2014805"/>
    <lineage>
        <taxon>Bacteria</taxon>
        <taxon>Pseudomonadati</taxon>
        <taxon>Pseudomonadota</taxon>
        <taxon>Alphaproteobacteria</taxon>
        <taxon>Hyphomicrobiales</taxon>
        <taxon>Phyllobacteriaceae</taxon>
        <taxon>Mesorhizobium</taxon>
    </lineage>
</organism>
<dbReference type="PRINTS" id="PR01806">
    <property type="entry name" value="VIRFACTRMVIN"/>
</dbReference>
<keyword evidence="6 10" id="KW-1133">Transmembrane helix</keyword>
<feature type="transmembrane region" description="Helical" evidence="10">
    <location>
        <begin position="87"/>
        <end position="114"/>
    </location>
</feature>
<dbReference type="RefSeq" id="WP_095521040.1">
    <property type="nucleotide sequence ID" value="NZ_NPKH01000034.1"/>
</dbReference>
<evidence type="ECO:0000256" key="5">
    <source>
        <dbReference type="ARBA" id="ARBA00022984"/>
    </source>
</evidence>
<dbReference type="EMBL" id="NPKH01000034">
    <property type="protein sequence ID" value="PAP92453.1"/>
    <property type="molecule type" value="Genomic_DNA"/>
</dbReference>
<keyword evidence="10" id="KW-0997">Cell inner membrane</keyword>
<evidence type="ECO:0000256" key="11">
    <source>
        <dbReference type="PIRNR" id="PIRNR002869"/>
    </source>
</evidence>
<feature type="transmembrane region" description="Helical" evidence="10">
    <location>
        <begin position="192"/>
        <end position="212"/>
    </location>
</feature>
<feature type="transmembrane region" description="Helical" evidence="10">
    <location>
        <begin position="159"/>
        <end position="180"/>
    </location>
</feature>
<comment type="subcellular location">
    <subcellularLocation>
        <location evidence="10">Cell inner membrane</location>
        <topology evidence="10">Multi-pass membrane protein</topology>
    </subcellularLocation>
    <subcellularLocation>
        <location evidence="1">Cell membrane</location>
        <topology evidence="1">Multi-pass membrane protein</topology>
    </subcellularLocation>
</comment>
<evidence type="ECO:0000256" key="6">
    <source>
        <dbReference type="ARBA" id="ARBA00022989"/>
    </source>
</evidence>
<feature type="transmembrane region" description="Helical" evidence="10">
    <location>
        <begin position="352"/>
        <end position="374"/>
    </location>
</feature>
<evidence type="ECO:0000313" key="13">
    <source>
        <dbReference type="Proteomes" id="UP000215931"/>
    </source>
</evidence>